<name>A0AAE0EPU1_9CHLO</name>
<keyword evidence="2" id="KW-1185">Reference proteome</keyword>
<protein>
    <submittedName>
        <fullName evidence="1">Uncharacterized protein</fullName>
    </submittedName>
</protein>
<accession>A0AAE0EPU1</accession>
<organism evidence="1 2">
    <name type="scientific">Cymbomonas tetramitiformis</name>
    <dbReference type="NCBI Taxonomy" id="36881"/>
    <lineage>
        <taxon>Eukaryota</taxon>
        <taxon>Viridiplantae</taxon>
        <taxon>Chlorophyta</taxon>
        <taxon>Pyramimonadophyceae</taxon>
        <taxon>Pyramimonadales</taxon>
        <taxon>Pyramimonadaceae</taxon>
        <taxon>Cymbomonas</taxon>
    </lineage>
</organism>
<proteinExistence type="predicted"/>
<evidence type="ECO:0000313" key="2">
    <source>
        <dbReference type="Proteomes" id="UP001190700"/>
    </source>
</evidence>
<comment type="caution">
    <text evidence="1">The sequence shown here is derived from an EMBL/GenBank/DDBJ whole genome shotgun (WGS) entry which is preliminary data.</text>
</comment>
<reference evidence="1 2" key="1">
    <citation type="journal article" date="2015" name="Genome Biol. Evol.">
        <title>Comparative Genomics of a Bacterivorous Green Alga Reveals Evolutionary Causalities and Consequences of Phago-Mixotrophic Mode of Nutrition.</title>
        <authorList>
            <person name="Burns J.A."/>
            <person name="Paasch A."/>
            <person name="Narechania A."/>
            <person name="Kim E."/>
        </authorList>
    </citation>
    <scope>NUCLEOTIDE SEQUENCE [LARGE SCALE GENOMIC DNA]</scope>
    <source>
        <strain evidence="1 2">PLY_AMNH</strain>
    </source>
</reference>
<dbReference type="EMBL" id="LGRX02035263">
    <property type="protein sequence ID" value="KAK3235612.1"/>
    <property type="molecule type" value="Genomic_DNA"/>
</dbReference>
<dbReference type="Proteomes" id="UP001190700">
    <property type="component" value="Unassembled WGS sequence"/>
</dbReference>
<gene>
    <name evidence="1" type="ORF">CYMTET_54201</name>
</gene>
<evidence type="ECO:0000313" key="1">
    <source>
        <dbReference type="EMBL" id="KAK3235612.1"/>
    </source>
</evidence>
<dbReference type="AlphaFoldDB" id="A0AAE0EPU1"/>
<sequence length="92" mass="9686">MEFLGLPFLAGISSVDGSAAPDDIKDTNDKGRAVGSVAWLGVIGRIPNWCIIPQALLAGGGEHKMCMKTPGAHNFIGGPPVPSSMRHCRKPY</sequence>